<keyword evidence="7" id="KW-0029">Amino-acid transport</keyword>
<evidence type="ECO:0000256" key="6">
    <source>
        <dbReference type="ARBA" id="ARBA00022967"/>
    </source>
</evidence>
<evidence type="ECO:0000256" key="4">
    <source>
        <dbReference type="ARBA" id="ARBA00022741"/>
    </source>
</evidence>
<dbReference type="PROSITE" id="PS50893">
    <property type="entry name" value="ABC_TRANSPORTER_2"/>
    <property type="match status" value="1"/>
</dbReference>
<dbReference type="SMART" id="SM00930">
    <property type="entry name" value="NIL"/>
    <property type="match status" value="1"/>
</dbReference>
<dbReference type="Proteomes" id="UP000824263">
    <property type="component" value="Unassembled WGS sequence"/>
</dbReference>
<keyword evidence="5 10" id="KW-0067">ATP-binding</keyword>
<reference evidence="10" key="2">
    <citation type="submission" date="2021-04" db="EMBL/GenBank/DDBJ databases">
        <authorList>
            <person name="Gilroy R."/>
        </authorList>
    </citation>
    <scope>NUCLEOTIDE SEQUENCE</scope>
    <source>
        <strain evidence="10">ChiSxjej1B13-11762</strain>
    </source>
</reference>
<reference evidence="10" key="1">
    <citation type="journal article" date="2021" name="PeerJ">
        <title>Extensive microbial diversity within the chicken gut microbiome revealed by metagenomics and culture.</title>
        <authorList>
            <person name="Gilroy R."/>
            <person name="Ravi A."/>
            <person name="Getino M."/>
            <person name="Pursley I."/>
            <person name="Horton D.L."/>
            <person name="Alikhan N.F."/>
            <person name="Baker D."/>
            <person name="Gharbi K."/>
            <person name="Hall N."/>
            <person name="Watson M."/>
            <person name="Adriaenssens E.M."/>
            <person name="Foster-Nyarko E."/>
            <person name="Jarju S."/>
            <person name="Secka A."/>
            <person name="Antonio M."/>
            <person name="Oren A."/>
            <person name="Chaudhuri R.R."/>
            <person name="La Ragione R."/>
            <person name="Hildebrand F."/>
            <person name="Pallen M.J."/>
        </authorList>
    </citation>
    <scope>NUCLEOTIDE SEQUENCE</scope>
    <source>
        <strain evidence="10">ChiSxjej1B13-11762</strain>
    </source>
</reference>
<gene>
    <name evidence="10" type="ORF">H9873_04330</name>
</gene>
<dbReference type="GO" id="GO:0005524">
    <property type="term" value="F:ATP binding"/>
    <property type="evidence" value="ECO:0007669"/>
    <property type="project" value="UniProtKB-KW"/>
</dbReference>
<keyword evidence="8" id="KW-0472">Membrane</keyword>
<proteinExistence type="inferred from homology"/>
<dbReference type="InterPro" id="IPR045865">
    <property type="entry name" value="ACT-like_dom_sf"/>
</dbReference>
<dbReference type="Gene3D" id="3.40.50.300">
    <property type="entry name" value="P-loop containing nucleotide triphosphate hydrolases"/>
    <property type="match status" value="1"/>
</dbReference>
<dbReference type="Gene3D" id="3.30.70.260">
    <property type="match status" value="1"/>
</dbReference>
<evidence type="ECO:0000256" key="7">
    <source>
        <dbReference type="ARBA" id="ARBA00022970"/>
    </source>
</evidence>
<dbReference type="SUPFAM" id="SSF52540">
    <property type="entry name" value="P-loop containing nucleoside triphosphate hydrolases"/>
    <property type="match status" value="1"/>
</dbReference>
<keyword evidence="4" id="KW-0547">Nucleotide-binding</keyword>
<dbReference type="FunFam" id="3.40.50.300:FF:000056">
    <property type="entry name" value="Cell division ATP-binding protein FtsE"/>
    <property type="match status" value="1"/>
</dbReference>
<comment type="similarity">
    <text evidence="1">Belongs to the ABC transporter superfamily.</text>
</comment>
<dbReference type="InterPro" id="IPR003439">
    <property type="entry name" value="ABC_transporter-like_ATP-bd"/>
</dbReference>
<keyword evidence="3" id="KW-1003">Cell membrane</keyword>
<evidence type="ECO:0000256" key="2">
    <source>
        <dbReference type="ARBA" id="ARBA00022448"/>
    </source>
</evidence>
<organism evidence="10 11">
    <name type="scientific">Candidatus Dorea gallistercoris</name>
    <dbReference type="NCBI Taxonomy" id="2838542"/>
    <lineage>
        <taxon>Bacteria</taxon>
        <taxon>Bacillati</taxon>
        <taxon>Bacillota</taxon>
        <taxon>Clostridia</taxon>
        <taxon>Lachnospirales</taxon>
        <taxon>Lachnospiraceae</taxon>
        <taxon>Dorea</taxon>
    </lineage>
</organism>
<dbReference type="InterPro" id="IPR017871">
    <property type="entry name" value="ABC_transporter-like_CS"/>
</dbReference>
<dbReference type="Pfam" id="PF09383">
    <property type="entry name" value="NIL"/>
    <property type="match status" value="1"/>
</dbReference>
<evidence type="ECO:0000256" key="5">
    <source>
        <dbReference type="ARBA" id="ARBA00022840"/>
    </source>
</evidence>
<dbReference type="SUPFAM" id="SSF55021">
    <property type="entry name" value="ACT-like"/>
    <property type="match status" value="1"/>
</dbReference>
<sequence>MIEIRELEKSFGGLKVLDNIDLAVADGEIYGLVGKSGAGKSTLLRCINGLESYSSGSIKVDGVEVKDLGRKELRQFRKGVAMIFQHFPMLSRKTVYENIAFPMRCWKYDKVEIDKRVRELAELVGIEEKLQQRPRELSGGQQQRVAIARALTMEPKLLLSDEATSALDPVTTRSILELLSNINKKLGITIIVVTHQMSVIKDVCEKVTLLESGKLVVSGRVDEMFMNQPEALKTFLGEEEFRTDMEGVNVQIILAEGDGSRKLLSQIARDLNLDYTIVNSEMERYRDKYLGSVILNFEEKDRDRVEAYLNDKPVRWHYYGTGKEGA</sequence>
<feature type="domain" description="ABC transporter" evidence="9">
    <location>
        <begin position="2"/>
        <end position="237"/>
    </location>
</feature>
<dbReference type="GO" id="GO:0016887">
    <property type="term" value="F:ATP hydrolysis activity"/>
    <property type="evidence" value="ECO:0007669"/>
    <property type="project" value="InterPro"/>
</dbReference>
<dbReference type="InterPro" id="IPR018449">
    <property type="entry name" value="NIL_domain"/>
</dbReference>
<dbReference type="PANTHER" id="PTHR43166">
    <property type="entry name" value="AMINO ACID IMPORT ATP-BINDING PROTEIN"/>
    <property type="match status" value="1"/>
</dbReference>
<evidence type="ECO:0000259" key="9">
    <source>
        <dbReference type="PROSITE" id="PS50893"/>
    </source>
</evidence>
<dbReference type="PROSITE" id="PS00211">
    <property type="entry name" value="ABC_TRANSPORTER_1"/>
    <property type="match status" value="1"/>
</dbReference>
<evidence type="ECO:0000256" key="8">
    <source>
        <dbReference type="ARBA" id="ARBA00023136"/>
    </source>
</evidence>
<dbReference type="SMART" id="SM00382">
    <property type="entry name" value="AAA"/>
    <property type="match status" value="1"/>
</dbReference>
<dbReference type="EMBL" id="DXGF01000081">
    <property type="protein sequence ID" value="HIW83532.1"/>
    <property type="molecule type" value="Genomic_DNA"/>
</dbReference>
<evidence type="ECO:0000313" key="11">
    <source>
        <dbReference type="Proteomes" id="UP000824263"/>
    </source>
</evidence>
<dbReference type="InterPro" id="IPR050086">
    <property type="entry name" value="MetN_ABC_transporter-like"/>
</dbReference>
<evidence type="ECO:0000256" key="3">
    <source>
        <dbReference type="ARBA" id="ARBA00022475"/>
    </source>
</evidence>
<evidence type="ECO:0000313" key="10">
    <source>
        <dbReference type="EMBL" id="HIW83532.1"/>
    </source>
</evidence>
<name>A0A9D1UD90_9FIRM</name>
<comment type="caution">
    <text evidence="10">The sequence shown here is derived from an EMBL/GenBank/DDBJ whole genome shotgun (WGS) entry which is preliminary data.</text>
</comment>
<keyword evidence="2" id="KW-0813">Transport</keyword>
<dbReference type="PANTHER" id="PTHR43166:SF30">
    <property type="entry name" value="METHIONINE IMPORT ATP-BINDING PROTEIN METN"/>
    <property type="match status" value="1"/>
</dbReference>
<dbReference type="GO" id="GO:0006865">
    <property type="term" value="P:amino acid transport"/>
    <property type="evidence" value="ECO:0007669"/>
    <property type="project" value="UniProtKB-KW"/>
</dbReference>
<dbReference type="InterPro" id="IPR027417">
    <property type="entry name" value="P-loop_NTPase"/>
</dbReference>
<dbReference type="InterPro" id="IPR003593">
    <property type="entry name" value="AAA+_ATPase"/>
</dbReference>
<keyword evidence="6" id="KW-1278">Translocase</keyword>
<dbReference type="Pfam" id="PF00005">
    <property type="entry name" value="ABC_tran"/>
    <property type="match status" value="1"/>
</dbReference>
<accession>A0A9D1UD90</accession>
<dbReference type="GO" id="GO:0005886">
    <property type="term" value="C:plasma membrane"/>
    <property type="evidence" value="ECO:0007669"/>
    <property type="project" value="UniProtKB-ARBA"/>
</dbReference>
<evidence type="ECO:0000256" key="1">
    <source>
        <dbReference type="ARBA" id="ARBA00005417"/>
    </source>
</evidence>
<dbReference type="AlphaFoldDB" id="A0A9D1UD90"/>
<protein>
    <submittedName>
        <fullName evidence="10">Methionine ABC transporter ATP-binding protein</fullName>
    </submittedName>
</protein>